<reference evidence="7" key="2">
    <citation type="submission" date="2025-08" db="UniProtKB">
        <authorList>
            <consortium name="Ensembl"/>
        </authorList>
    </citation>
    <scope>IDENTIFICATION</scope>
</reference>
<dbReference type="PANTHER" id="PTHR11206">
    <property type="entry name" value="MULTIDRUG RESISTANCE PROTEIN"/>
    <property type="match status" value="1"/>
</dbReference>
<evidence type="ECO:0000313" key="7">
    <source>
        <dbReference type="Ensembl" id="ENSACLP00000071552.1"/>
    </source>
</evidence>
<keyword evidence="3 6" id="KW-0812">Transmembrane</keyword>
<dbReference type="Proteomes" id="UP000265100">
    <property type="component" value="Chromosome 6"/>
</dbReference>
<feature type="transmembrane region" description="Helical" evidence="6">
    <location>
        <begin position="321"/>
        <end position="343"/>
    </location>
</feature>
<accession>A0AAX7US08</accession>
<organism evidence="7 8">
    <name type="scientific">Astatotilapia calliptera</name>
    <name type="common">Eastern happy</name>
    <name type="synonym">Chromis callipterus</name>
    <dbReference type="NCBI Taxonomy" id="8154"/>
    <lineage>
        <taxon>Eukaryota</taxon>
        <taxon>Metazoa</taxon>
        <taxon>Chordata</taxon>
        <taxon>Craniata</taxon>
        <taxon>Vertebrata</taxon>
        <taxon>Euteleostomi</taxon>
        <taxon>Actinopterygii</taxon>
        <taxon>Neopterygii</taxon>
        <taxon>Teleostei</taxon>
        <taxon>Neoteleostei</taxon>
        <taxon>Acanthomorphata</taxon>
        <taxon>Ovalentaria</taxon>
        <taxon>Cichlomorphae</taxon>
        <taxon>Cichliformes</taxon>
        <taxon>Cichlidae</taxon>
        <taxon>African cichlids</taxon>
        <taxon>Pseudocrenilabrinae</taxon>
        <taxon>Haplochromini</taxon>
        <taxon>Astatotilapia</taxon>
    </lineage>
</organism>
<comment type="subcellular location">
    <subcellularLocation>
        <location evidence="1">Membrane</location>
        <topology evidence="1">Multi-pass membrane protein</topology>
    </subcellularLocation>
</comment>
<feature type="transmembrane region" description="Helical" evidence="6">
    <location>
        <begin position="381"/>
        <end position="401"/>
    </location>
</feature>
<feature type="transmembrane region" description="Helical" evidence="6">
    <location>
        <begin position="89"/>
        <end position="110"/>
    </location>
</feature>
<proteinExistence type="inferred from homology"/>
<dbReference type="GO" id="GO:0016020">
    <property type="term" value="C:membrane"/>
    <property type="evidence" value="ECO:0007669"/>
    <property type="project" value="UniProtKB-SubCell"/>
</dbReference>
<dbReference type="AlphaFoldDB" id="A0AAX7US08"/>
<dbReference type="NCBIfam" id="TIGR00797">
    <property type="entry name" value="matE"/>
    <property type="match status" value="1"/>
</dbReference>
<keyword evidence="5 6" id="KW-0472">Membrane</keyword>
<keyword evidence="8" id="KW-1185">Reference proteome</keyword>
<evidence type="ECO:0000256" key="1">
    <source>
        <dbReference type="ARBA" id="ARBA00004141"/>
    </source>
</evidence>
<sequence length="523" mass="56296">MDSSGEKTGKCTEAVKEDLKESAAAACAQSSRGCCHICVPRFIPSVYRNELVQLSKLAGPVVISQFMIFMISFVSTVFCGHLGKTELAAVALSIAVINVTGISIGTGLSLTCDTLISQTYGSGNLKRVGVILQRGVLILLLACFPCWAILINTEPLLLAVKQSPEVASLSQLYVKIFMPALPAAFMYHLQGRYLQNQGIIWPQVITGAIGNVFNAIFNYVLIHQLDLGVAGSAAASAISQYLLASVLFIYMYLRGLHKATWAGWSLDCLQEWGPFARLAVPSMLMLCLEWWVVEVGGFLAGVISEAELGAHLISYELTVTAYMVTPVNLLTFAYMLTCIIFGVSKDVIGYIFTSEPNLCLCLQAVAGGVVRGVGKQSVGALCNLVGYYFIGLPTGVSLMFAAKMGVVGFWTGLTVCVFVQSIFFITFLCKLDWKKAAEEVRTYSNHIQTPISTIGSSGESAGVDHVYMEVQIPEESQTTNTTTVGDVLSVSQLVVRRGLAILIMILILAAGVITNTVLTPLLK</sequence>
<evidence type="ECO:0000256" key="2">
    <source>
        <dbReference type="ARBA" id="ARBA00010199"/>
    </source>
</evidence>
<dbReference type="CDD" id="cd13132">
    <property type="entry name" value="MATE_eukaryotic"/>
    <property type="match status" value="1"/>
</dbReference>
<dbReference type="InterPro" id="IPR002528">
    <property type="entry name" value="MATE_fam"/>
</dbReference>
<feature type="transmembrane region" description="Helical" evidence="6">
    <location>
        <begin position="131"/>
        <end position="150"/>
    </location>
</feature>
<dbReference type="Ensembl" id="ENSACLT00000094271.1">
    <property type="protein sequence ID" value="ENSACLP00000071552.1"/>
    <property type="gene ID" value="ENSACLG00000011497.2"/>
</dbReference>
<reference evidence="7" key="3">
    <citation type="submission" date="2025-09" db="UniProtKB">
        <authorList>
            <consortium name="Ensembl"/>
        </authorList>
    </citation>
    <scope>IDENTIFICATION</scope>
</reference>
<feature type="transmembrane region" description="Helical" evidence="6">
    <location>
        <begin position="199"/>
        <end position="221"/>
    </location>
</feature>
<feature type="transmembrane region" description="Helical" evidence="6">
    <location>
        <begin position="233"/>
        <end position="253"/>
    </location>
</feature>
<evidence type="ECO:0000256" key="6">
    <source>
        <dbReference type="RuleBase" id="RU004914"/>
    </source>
</evidence>
<evidence type="ECO:0000313" key="8">
    <source>
        <dbReference type="Proteomes" id="UP000265100"/>
    </source>
</evidence>
<dbReference type="Pfam" id="PF01554">
    <property type="entry name" value="MatE"/>
    <property type="match status" value="1"/>
</dbReference>
<feature type="transmembrane region" description="Helical" evidence="6">
    <location>
        <begin position="407"/>
        <end position="429"/>
    </location>
</feature>
<evidence type="ECO:0000256" key="4">
    <source>
        <dbReference type="ARBA" id="ARBA00022989"/>
    </source>
</evidence>
<protein>
    <recommendedName>
        <fullName evidence="6">Multidrug and toxin extrusion protein</fullName>
    </recommendedName>
</protein>
<dbReference type="GO" id="GO:0015297">
    <property type="term" value="F:antiporter activity"/>
    <property type="evidence" value="ECO:0007669"/>
    <property type="project" value="InterPro"/>
</dbReference>
<feature type="transmembrane region" description="Helical" evidence="6">
    <location>
        <begin position="499"/>
        <end position="522"/>
    </location>
</feature>
<dbReference type="GO" id="GO:0042910">
    <property type="term" value="F:xenobiotic transmembrane transporter activity"/>
    <property type="evidence" value="ECO:0007669"/>
    <property type="project" value="InterPro"/>
</dbReference>
<keyword evidence="4 6" id="KW-1133">Transmembrane helix</keyword>
<feature type="transmembrane region" description="Helical" evidence="6">
    <location>
        <begin position="57"/>
        <end position="83"/>
    </location>
</feature>
<dbReference type="InterPro" id="IPR045069">
    <property type="entry name" value="MATE_euk"/>
</dbReference>
<reference evidence="7" key="1">
    <citation type="submission" date="2018-05" db="EMBL/GenBank/DDBJ databases">
        <authorList>
            <person name="Datahose"/>
        </authorList>
    </citation>
    <scope>NUCLEOTIDE SEQUENCE</scope>
</reference>
<feature type="transmembrane region" description="Helical" evidence="6">
    <location>
        <begin position="170"/>
        <end position="187"/>
    </location>
</feature>
<evidence type="ECO:0000256" key="3">
    <source>
        <dbReference type="ARBA" id="ARBA00022692"/>
    </source>
</evidence>
<name>A0AAX7US08_ASTCA</name>
<dbReference type="GeneTree" id="ENSGT00940000163234"/>
<dbReference type="GO" id="GO:1990961">
    <property type="term" value="P:xenobiotic detoxification by transmembrane export across the plasma membrane"/>
    <property type="evidence" value="ECO:0007669"/>
    <property type="project" value="InterPro"/>
</dbReference>
<evidence type="ECO:0000256" key="5">
    <source>
        <dbReference type="ARBA" id="ARBA00023136"/>
    </source>
</evidence>
<comment type="similarity">
    <text evidence="2 6">Belongs to the multi antimicrobial extrusion (MATE) (TC 2.A.66.1) family.</text>
</comment>